<keyword evidence="3" id="KW-1185">Reference proteome</keyword>
<dbReference type="Proteomes" id="UP000585474">
    <property type="component" value="Unassembled WGS sequence"/>
</dbReference>
<protein>
    <submittedName>
        <fullName evidence="2">Uncharacterized protein</fullName>
    </submittedName>
</protein>
<feature type="compositionally biased region" description="Pro residues" evidence="1">
    <location>
        <begin position="1"/>
        <end position="11"/>
    </location>
</feature>
<gene>
    <name evidence="2" type="ORF">Acr_17g0008720</name>
</gene>
<name>A0A7J0G3E6_9ERIC</name>
<sequence>MASCSPLPPRPPPDETQKLPSYHLTNGRGRSPPTRGFYLHVNSSSMRPLFRRVSYNCGLFSIWHSPIFTPISAGSSSILNHLRITSSFSYTALPCPTIKKAAPPSFKGRPDLVEIQCRDQE</sequence>
<reference evidence="2 3" key="1">
    <citation type="submission" date="2019-07" db="EMBL/GenBank/DDBJ databases">
        <title>De Novo Assembly of kiwifruit Actinidia rufa.</title>
        <authorList>
            <person name="Sugita-Konishi S."/>
            <person name="Sato K."/>
            <person name="Mori E."/>
            <person name="Abe Y."/>
            <person name="Kisaki G."/>
            <person name="Hamano K."/>
            <person name="Suezawa K."/>
            <person name="Otani M."/>
            <person name="Fukuda T."/>
            <person name="Manabe T."/>
            <person name="Gomi K."/>
            <person name="Tabuchi M."/>
            <person name="Akimitsu K."/>
            <person name="Kataoka I."/>
        </authorList>
    </citation>
    <scope>NUCLEOTIDE SEQUENCE [LARGE SCALE GENOMIC DNA]</scope>
    <source>
        <strain evidence="3">cv. Fuchu</strain>
    </source>
</reference>
<dbReference type="AlphaFoldDB" id="A0A7J0G3E6"/>
<evidence type="ECO:0000256" key="1">
    <source>
        <dbReference type="SAM" id="MobiDB-lite"/>
    </source>
</evidence>
<evidence type="ECO:0000313" key="2">
    <source>
        <dbReference type="EMBL" id="GFZ05300.1"/>
    </source>
</evidence>
<evidence type="ECO:0000313" key="3">
    <source>
        <dbReference type="Proteomes" id="UP000585474"/>
    </source>
</evidence>
<accession>A0A7J0G3E6</accession>
<proteinExistence type="predicted"/>
<organism evidence="2 3">
    <name type="scientific">Actinidia rufa</name>
    <dbReference type="NCBI Taxonomy" id="165716"/>
    <lineage>
        <taxon>Eukaryota</taxon>
        <taxon>Viridiplantae</taxon>
        <taxon>Streptophyta</taxon>
        <taxon>Embryophyta</taxon>
        <taxon>Tracheophyta</taxon>
        <taxon>Spermatophyta</taxon>
        <taxon>Magnoliopsida</taxon>
        <taxon>eudicotyledons</taxon>
        <taxon>Gunneridae</taxon>
        <taxon>Pentapetalae</taxon>
        <taxon>asterids</taxon>
        <taxon>Ericales</taxon>
        <taxon>Actinidiaceae</taxon>
        <taxon>Actinidia</taxon>
    </lineage>
</organism>
<comment type="caution">
    <text evidence="2">The sequence shown here is derived from an EMBL/GenBank/DDBJ whole genome shotgun (WGS) entry which is preliminary data.</text>
</comment>
<feature type="region of interest" description="Disordered" evidence="1">
    <location>
        <begin position="1"/>
        <end position="35"/>
    </location>
</feature>
<dbReference type="EMBL" id="BJWL01000017">
    <property type="protein sequence ID" value="GFZ05300.1"/>
    <property type="molecule type" value="Genomic_DNA"/>
</dbReference>